<comment type="caution">
    <text evidence="1">The sequence shown here is derived from an EMBL/GenBank/DDBJ whole genome shotgun (WGS) entry which is preliminary data.</text>
</comment>
<evidence type="ECO:0000313" key="1">
    <source>
        <dbReference type="EMBL" id="GCB68093.1"/>
    </source>
</evidence>
<name>A0A401P4Q6_SCYTO</name>
<accession>A0A401P4Q6</accession>
<dbReference type="EMBL" id="BFAA01000169">
    <property type="protein sequence ID" value="GCB68093.1"/>
    <property type="molecule type" value="Genomic_DNA"/>
</dbReference>
<reference evidence="1 2" key="1">
    <citation type="journal article" date="2018" name="Nat. Ecol. Evol.">
        <title>Shark genomes provide insights into elasmobranch evolution and the origin of vertebrates.</title>
        <authorList>
            <person name="Hara Y"/>
            <person name="Yamaguchi K"/>
            <person name="Onimaru K"/>
            <person name="Kadota M"/>
            <person name="Koyanagi M"/>
            <person name="Keeley SD"/>
            <person name="Tatsumi K"/>
            <person name="Tanaka K"/>
            <person name="Motone F"/>
            <person name="Kageyama Y"/>
            <person name="Nozu R"/>
            <person name="Adachi N"/>
            <person name="Nishimura O"/>
            <person name="Nakagawa R"/>
            <person name="Tanegashima C"/>
            <person name="Kiyatake I"/>
            <person name="Matsumoto R"/>
            <person name="Murakumo K"/>
            <person name="Nishida K"/>
            <person name="Terakita A"/>
            <person name="Kuratani S"/>
            <person name="Sato K"/>
            <person name="Hyodo S Kuraku.S."/>
        </authorList>
    </citation>
    <scope>NUCLEOTIDE SEQUENCE [LARGE SCALE GENOMIC DNA]</scope>
</reference>
<evidence type="ECO:0000313" key="2">
    <source>
        <dbReference type="Proteomes" id="UP000288216"/>
    </source>
</evidence>
<organism evidence="1 2">
    <name type="scientific">Scyliorhinus torazame</name>
    <name type="common">Cloudy catshark</name>
    <name type="synonym">Catulus torazame</name>
    <dbReference type="NCBI Taxonomy" id="75743"/>
    <lineage>
        <taxon>Eukaryota</taxon>
        <taxon>Metazoa</taxon>
        <taxon>Chordata</taxon>
        <taxon>Craniata</taxon>
        <taxon>Vertebrata</taxon>
        <taxon>Chondrichthyes</taxon>
        <taxon>Elasmobranchii</taxon>
        <taxon>Galeomorphii</taxon>
        <taxon>Galeoidea</taxon>
        <taxon>Carcharhiniformes</taxon>
        <taxon>Scyliorhinidae</taxon>
        <taxon>Scyliorhinus</taxon>
    </lineage>
</organism>
<proteinExistence type="predicted"/>
<gene>
    <name evidence="1" type="ORF">scyTo_0000819</name>
</gene>
<dbReference type="AlphaFoldDB" id="A0A401P4Q6"/>
<keyword evidence="2" id="KW-1185">Reference proteome</keyword>
<dbReference type="Proteomes" id="UP000288216">
    <property type="component" value="Unassembled WGS sequence"/>
</dbReference>
<protein>
    <submittedName>
        <fullName evidence="1">Uncharacterized protein</fullName>
    </submittedName>
</protein>
<sequence>MGLGNGQDLKLFSLVPNHLTVESKNNLVLLVSEDKKIPQDEKRGIGGHKSVSKSDSGLELFPALSNGYVE</sequence>